<feature type="region of interest" description="Disordered" evidence="1">
    <location>
        <begin position="32"/>
        <end position="51"/>
    </location>
</feature>
<feature type="region of interest" description="Disordered" evidence="1">
    <location>
        <begin position="137"/>
        <end position="186"/>
    </location>
</feature>
<dbReference type="EMBL" id="JALLPJ020000432">
    <property type="protein sequence ID" value="KAL3792250.1"/>
    <property type="molecule type" value="Genomic_DNA"/>
</dbReference>
<feature type="chain" id="PRO_5044856359" evidence="3">
    <location>
        <begin position="19"/>
        <end position="224"/>
    </location>
</feature>
<sequence>MKQFGAALIALLASHAVAIPVVLKGKAEKEPAPADLVPKEKHPQKEEAADPEFGRWDVGSISMSLPDLESMSMSLPALESMSLPEAEFEEWAVIKVPTEHADSEPEYGEWGALDALMSMDPIDLTSLSLSVSMSMSMGEEESSKGDLGNGGPGIMSSKSGKTHSPVTHASTHAGKSSKAAPVKVAADEGDGSSTMVATLNLASSGTVCAAGVSFFFSMVGAFMF</sequence>
<keyword evidence="5" id="KW-1185">Reference proteome</keyword>
<gene>
    <name evidence="4" type="ORF">ACHAWO_006069</name>
</gene>
<evidence type="ECO:0000313" key="5">
    <source>
        <dbReference type="Proteomes" id="UP001530400"/>
    </source>
</evidence>
<feature type="compositionally biased region" description="Low complexity" evidence="1">
    <location>
        <begin position="173"/>
        <end position="184"/>
    </location>
</feature>
<name>A0ABD3PW03_9STRA</name>
<keyword evidence="3" id="KW-0732">Signal</keyword>
<feature type="transmembrane region" description="Helical" evidence="2">
    <location>
        <begin position="201"/>
        <end position="223"/>
    </location>
</feature>
<keyword evidence="2" id="KW-0472">Membrane</keyword>
<comment type="caution">
    <text evidence="4">The sequence shown here is derived from an EMBL/GenBank/DDBJ whole genome shotgun (WGS) entry which is preliminary data.</text>
</comment>
<protein>
    <submittedName>
        <fullName evidence="4">Uncharacterized protein</fullName>
    </submittedName>
</protein>
<reference evidence="4 5" key="1">
    <citation type="submission" date="2024-10" db="EMBL/GenBank/DDBJ databases">
        <title>Updated reference genomes for cyclostephanoid diatoms.</title>
        <authorList>
            <person name="Roberts W.R."/>
            <person name="Alverson A.J."/>
        </authorList>
    </citation>
    <scope>NUCLEOTIDE SEQUENCE [LARGE SCALE GENOMIC DNA]</scope>
    <source>
        <strain evidence="4 5">AJA010-31</strain>
    </source>
</reference>
<accession>A0ABD3PW03</accession>
<feature type="signal peptide" evidence="3">
    <location>
        <begin position="1"/>
        <end position="18"/>
    </location>
</feature>
<feature type="compositionally biased region" description="Polar residues" evidence="1">
    <location>
        <begin position="156"/>
        <end position="170"/>
    </location>
</feature>
<dbReference type="Proteomes" id="UP001530400">
    <property type="component" value="Unassembled WGS sequence"/>
</dbReference>
<keyword evidence="2" id="KW-1133">Transmembrane helix</keyword>
<keyword evidence="2" id="KW-0812">Transmembrane</keyword>
<dbReference type="AlphaFoldDB" id="A0ABD3PW03"/>
<evidence type="ECO:0000313" key="4">
    <source>
        <dbReference type="EMBL" id="KAL3792250.1"/>
    </source>
</evidence>
<evidence type="ECO:0000256" key="1">
    <source>
        <dbReference type="SAM" id="MobiDB-lite"/>
    </source>
</evidence>
<evidence type="ECO:0000256" key="2">
    <source>
        <dbReference type="SAM" id="Phobius"/>
    </source>
</evidence>
<proteinExistence type="predicted"/>
<organism evidence="4 5">
    <name type="scientific">Cyclotella atomus</name>
    <dbReference type="NCBI Taxonomy" id="382360"/>
    <lineage>
        <taxon>Eukaryota</taxon>
        <taxon>Sar</taxon>
        <taxon>Stramenopiles</taxon>
        <taxon>Ochrophyta</taxon>
        <taxon>Bacillariophyta</taxon>
        <taxon>Coscinodiscophyceae</taxon>
        <taxon>Thalassiosirophycidae</taxon>
        <taxon>Stephanodiscales</taxon>
        <taxon>Stephanodiscaceae</taxon>
        <taxon>Cyclotella</taxon>
    </lineage>
</organism>
<evidence type="ECO:0000256" key="3">
    <source>
        <dbReference type="SAM" id="SignalP"/>
    </source>
</evidence>